<protein>
    <recommendedName>
        <fullName evidence="2">O-acyltransferase WSD1 C-terminal domain-containing protein</fullName>
    </recommendedName>
</protein>
<dbReference type="GO" id="GO:0008374">
    <property type="term" value="F:O-acyltransferase activity"/>
    <property type="evidence" value="ECO:0007669"/>
    <property type="project" value="InterPro"/>
</dbReference>
<comment type="caution">
    <text evidence="3">The sequence shown here is derived from an EMBL/GenBank/DDBJ whole genome shotgun (WGS) entry which is preliminary data.</text>
</comment>
<evidence type="ECO:0000313" key="3">
    <source>
        <dbReference type="EMBL" id="CAG7831236.1"/>
    </source>
</evidence>
<dbReference type="PANTHER" id="PTHR31650">
    <property type="entry name" value="O-ACYLTRANSFERASE (WSD1-LIKE) FAMILY PROTEIN"/>
    <property type="match status" value="1"/>
</dbReference>
<keyword evidence="1" id="KW-1133">Transmembrane helix</keyword>
<dbReference type="InterPro" id="IPR009721">
    <property type="entry name" value="O-acyltransferase_WSD1_C"/>
</dbReference>
<evidence type="ECO:0000256" key="1">
    <source>
        <dbReference type="SAM" id="Phobius"/>
    </source>
</evidence>
<dbReference type="InterPro" id="IPR045034">
    <property type="entry name" value="O-acyltransferase_WSD1-like"/>
</dbReference>
<feature type="transmembrane region" description="Helical" evidence="1">
    <location>
        <begin position="12"/>
        <end position="42"/>
    </location>
</feature>
<feature type="domain" description="O-acyltransferase WSD1 C-terminal" evidence="2">
    <location>
        <begin position="397"/>
        <end position="509"/>
    </location>
</feature>
<dbReference type="AlphaFoldDB" id="A0A8J2LG38"/>
<evidence type="ECO:0000313" key="4">
    <source>
        <dbReference type="Proteomes" id="UP000708208"/>
    </source>
</evidence>
<keyword evidence="1" id="KW-0472">Membrane</keyword>
<dbReference type="OrthoDB" id="619536at2759"/>
<name>A0A8J2LG38_9HEXA</name>
<sequence length="548" mass="62098">MASSFSMMLHKFLSILISVLDTLLALLLTVIFVPVLFLLWLLNETVRVCLIAPILRVTYGDRLWLVPDGADNVWHFKKFGNSRNMLIITIYETKIDPEEYQKNFNARVLNHIDMKTGVKSYQKLKQIYTSKLGYNCWKRDENFDVRNHVKVLHSNNKDGHILTESAVLKVLGQLTDDIVNKPQWEDLIITDFVYDEDVEEMVDGRVIKLKPGVEVRSARIFRCHHGIMDGASYLQMTSIMTDGDFPFSADPKIPLIRNKWRRYLVTLGCFLFGVKTAMRTVIVAAGVQNRFVTRQFSGNTNHSWSRPIQLERIKEIKGVTRSSVPTILASVIAGALRKLDESYPVLKEGKDCDRGQEGGEVFAKPSDELLMGMIGAVLPYKDVAPKNRYTVVNFTANTSPCTRLRRLEAFDREMKGLAAKPDFLVNLWMFQIFGRFPAFFVQNMMKNGGSPVVISNTPWARRSVKMLGDPVQDLGGWVPLLAFSGLGILITRYCETLRVCGVAEEACLSKEQLNFVIGEVQKEIMALSEECAVVNKILNPDSIIPKKF</sequence>
<keyword evidence="1" id="KW-0812">Transmembrane</keyword>
<dbReference type="GO" id="GO:0005886">
    <property type="term" value="C:plasma membrane"/>
    <property type="evidence" value="ECO:0007669"/>
    <property type="project" value="TreeGrafter"/>
</dbReference>
<dbReference type="Pfam" id="PF06974">
    <property type="entry name" value="WS_DGAT_C"/>
    <property type="match status" value="1"/>
</dbReference>
<dbReference type="EMBL" id="CAJVCH010559510">
    <property type="protein sequence ID" value="CAG7831236.1"/>
    <property type="molecule type" value="Genomic_DNA"/>
</dbReference>
<accession>A0A8J2LG38</accession>
<reference evidence="3" key="1">
    <citation type="submission" date="2021-06" db="EMBL/GenBank/DDBJ databases">
        <authorList>
            <person name="Hodson N. C."/>
            <person name="Mongue J. A."/>
            <person name="Jaron S. K."/>
        </authorList>
    </citation>
    <scope>NUCLEOTIDE SEQUENCE</scope>
</reference>
<proteinExistence type="predicted"/>
<evidence type="ECO:0000259" key="2">
    <source>
        <dbReference type="Pfam" id="PF06974"/>
    </source>
</evidence>
<keyword evidence="4" id="KW-1185">Reference proteome</keyword>
<dbReference type="GO" id="GO:0019432">
    <property type="term" value="P:triglyceride biosynthetic process"/>
    <property type="evidence" value="ECO:0007669"/>
    <property type="project" value="TreeGrafter"/>
</dbReference>
<dbReference type="Proteomes" id="UP000708208">
    <property type="component" value="Unassembled WGS sequence"/>
</dbReference>
<organism evidence="3 4">
    <name type="scientific">Allacma fusca</name>
    <dbReference type="NCBI Taxonomy" id="39272"/>
    <lineage>
        <taxon>Eukaryota</taxon>
        <taxon>Metazoa</taxon>
        <taxon>Ecdysozoa</taxon>
        <taxon>Arthropoda</taxon>
        <taxon>Hexapoda</taxon>
        <taxon>Collembola</taxon>
        <taxon>Symphypleona</taxon>
        <taxon>Sminthuridae</taxon>
        <taxon>Allacma</taxon>
    </lineage>
</organism>
<gene>
    <name evidence="3" type="ORF">AFUS01_LOCUS40989</name>
</gene>
<dbReference type="PANTHER" id="PTHR31650:SF1">
    <property type="entry name" value="WAX ESTER SYNTHASE_DIACYLGLYCEROL ACYLTRANSFERASE 4-RELATED"/>
    <property type="match status" value="1"/>
</dbReference>